<keyword evidence="1" id="KW-0472">Membrane</keyword>
<reference evidence="2" key="3">
    <citation type="submission" date="2018-07" db="EMBL/GenBank/DDBJ databases">
        <title>WGS assembly of Glycine max.</title>
        <authorList>
            <person name="Schmutz J."/>
            <person name="Cannon S."/>
            <person name="Schlueter J."/>
            <person name="Ma J."/>
            <person name="Mitros T."/>
            <person name="Nelson W."/>
            <person name="Hyten D."/>
            <person name="Song Q."/>
            <person name="Thelen J."/>
            <person name="Cheng J."/>
            <person name="Xu D."/>
            <person name="Hellsten U."/>
            <person name="May G."/>
            <person name="Yu Y."/>
            <person name="Sakurai T."/>
            <person name="Umezawa T."/>
            <person name="Bhattacharyya M."/>
            <person name="Sandhu D."/>
            <person name="Valliyodan B."/>
            <person name="Lindquist E."/>
            <person name="Peto M."/>
            <person name="Grant D."/>
            <person name="Shu S."/>
            <person name="Goodstein D."/>
            <person name="Barry K."/>
            <person name="Futrell-Griggs M."/>
            <person name="Abernathy B."/>
            <person name="Du J."/>
            <person name="Tian Z."/>
            <person name="Zhu L."/>
            <person name="Gill N."/>
            <person name="Joshi T."/>
            <person name="Libault M."/>
            <person name="Sethuraman A."/>
            <person name="Zhang X."/>
            <person name="Shinozaki K."/>
            <person name="Nguyen H."/>
            <person name="Wing R."/>
            <person name="Cregan P."/>
            <person name="Specht J."/>
            <person name="Grimwood J."/>
            <person name="Rokhsar D."/>
            <person name="Stacey G."/>
            <person name="Shoemaker R."/>
            <person name="Jackson S."/>
        </authorList>
    </citation>
    <scope>NUCLEOTIDE SEQUENCE</scope>
    <source>
        <tissue evidence="2">Callus</tissue>
    </source>
</reference>
<keyword evidence="1" id="KW-1133">Transmembrane helix</keyword>
<dbReference type="InParanoid" id="A0A0R0HFH6"/>
<feature type="transmembrane region" description="Helical" evidence="1">
    <location>
        <begin position="62"/>
        <end position="82"/>
    </location>
</feature>
<feature type="transmembrane region" description="Helical" evidence="1">
    <location>
        <begin position="6"/>
        <end position="25"/>
    </location>
</feature>
<dbReference type="EnsemblPlants" id="KRH26053">
    <property type="protein sequence ID" value="KRH26053"/>
    <property type="gene ID" value="GLYMA_12G148800"/>
</dbReference>
<reference evidence="2 3" key="1">
    <citation type="journal article" date="2010" name="Nature">
        <title>Genome sequence of the palaeopolyploid soybean.</title>
        <authorList>
            <person name="Schmutz J."/>
            <person name="Cannon S.B."/>
            <person name="Schlueter J."/>
            <person name="Ma J."/>
            <person name="Mitros T."/>
            <person name="Nelson W."/>
            <person name="Hyten D.L."/>
            <person name="Song Q."/>
            <person name="Thelen J.J."/>
            <person name="Cheng J."/>
            <person name="Xu D."/>
            <person name="Hellsten U."/>
            <person name="May G.D."/>
            <person name="Yu Y."/>
            <person name="Sakurai T."/>
            <person name="Umezawa T."/>
            <person name="Bhattacharyya M.K."/>
            <person name="Sandhu D."/>
            <person name="Valliyodan B."/>
            <person name="Lindquist E."/>
            <person name="Peto M."/>
            <person name="Grant D."/>
            <person name="Shu S."/>
            <person name="Goodstein D."/>
            <person name="Barry K."/>
            <person name="Futrell-Griggs M."/>
            <person name="Abernathy B."/>
            <person name="Du J."/>
            <person name="Tian Z."/>
            <person name="Zhu L."/>
            <person name="Gill N."/>
            <person name="Joshi T."/>
            <person name="Libault M."/>
            <person name="Sethuraman A."/>
            <person name="Zhang X.-C."/>
            <person name="Shinozaki K."/>
            <person name="Nguyen H.T."/>
            <person name="Wing R.A."/>
            <person name="Cregan P."/>
            <person name="Specht J."/>
            <person name="Grimwood J."/>
            <person name="Rokhsar D."/>
            <person name="Stacey G."/>
            <person name="Shoemaker R.C."/>
            <person name="Jackson S.A."/>
        </authorList>
    </citation>
    <scope>NUCLEOTIDE SEQUENCE [LARGE SCALE GENOMIC DNA]</scope>
    <source>
        <strain evidence="3">cv. Williams 82</strain>
        <tissue evidence="2">Callus</tissue>
    </source>
</reference>
<protein>
    <submittedName>
        <fullName evidence="2 3">Uncharacterized protein</fullName>
    </submittedName>
</protein>
<name>A0A0R0HFH6_SOYBN</name>
<dbReference type="EMBL" id="CM000845">
    <property type="protein sequence ID" value="KRH26053.1"/>
    <property type="molecule type" value="Genomic_DNA"/>
</dbReference>
<proteinExistence type="predicted"/>
<keyword evidence="1" id="KW-0812">Transmembrane</keyword>
<dbReference type="Proteomes" id="UP000008827">
    <property type="component" value="Chromosome 12"/>
</dbReference>
<evidence type="ECO:0000313" key="2">
    <source>
        <dbReference type="EMBL" id="KRH26053.1"/>
    </source>
</evidence>
<accession>A0A0R0HFH6</accession>
<gene>
    <name evidence="2" type="ORF">GLYMA_12G148800</name>
</gene>
<dbReference type="Gramene" id="KRH26053">
    <property type="protein sequence ID" value="KRH26053"/>
    <property type="gene ID" value="GLYMA_12G148800"/>
</dbReference>
<reference evidence="3" key="2">
    <citation type="submission" date="2018-02" db="UniProtKB">
        <authorList>
            <consortium name="EnsemblPlants"/>
        </authorList>
    </citation>
    <scope>IDENTIFICATION</scope>
    <source>
        <strain evidence="3">Williams 82</strain>
    </source>
</reference>
<sequence>MGCIMHLVFTIINSIMSDLFILKLCASCWRHVSLAVMDCLIGSQWFDFFSLIYFYFFWVYGSYVNLAGLACILVFFGCCNCYSTYTM</sequence>
<evidence type="ECO:0000256" key="1">
    <source>
        <dbReference type="SAM" id="Phobius"/>
    </source>
</evidence>
<organism evidence="2">
    <name type="scientific">Glycine max</name>
    <name type="common">Soybean</name>
    <name type="synonym">Glycine hispida</name>
    <dbReference type="NCBI Taxonomy" id="3847"/>
    <lineage>
        <taxon>Eukaryota</taxon>
        <taxon>Viridiplantae</taxon>
        <taxon>Streptophyta</taxon>
        <taxon>Embryophyta</taxon>
        <taxon>Tracheophyta</taxon>
        <taxon>Spermatophyta</taxon>
        <taxon>Magnoliopsida</taxon>
        <taxon>eudicotyledons</taxon>
        <taxon>Gunneridae</taxon>
        <taxon>Pentapetalae</taxon>
        <taxon>rosids</taxon>
        <taxon>fabids</taxon>
        <taxon>Fabales</taxon>
        <taxon>Fabaceae</taxon>
        <taxon>Papilionoideae</taxon>
        <taxon>50 kb inversion clade</taxon>
        <taxon>NPAAA clade</taxon>
        <taxon>indigoferoid/millettioid clade</taxon>
        <taxon>Phaseoleae</taxon>
        <taxon>Glycine</taxon>
        <taxon>Glycine subgen. Soja</taxon>
    </lineage>
</organism>
<evidence type="ECO:0000313" key="4">
    <source>
        <dbReference type="Proteomes" id="UP000008827"/>
    </source>
</evidence>
<evidence type="ECO:0000313" key="3">
    <source>
        <dbReference type="EnsemblPlants" id="KRH26053"/>
    </source>
</evidence>
<dbReference type="AlphaFoldDB" id="A0A0R0HFH6"/>
<keyword evidence="4" id="KW-1185">Reference proteome</keyword>